<proteinExistence type="predicted"/>
<keyword evidence="3" id="KW-1185">Reference proteome</keyword>
<accession>A0A255YQI1</accession>
<feature type="signal peptide" evidence="1">
    <location>
        <begin position="1"/>
        <end position="28"/>
    </location>
</feature>
<organism evidence="2 3">
    <name type="scientific">Niveispirillum lacus</name>
    <dbReference type="NCBI Taxonomy" id="1981099"/>
    <lineage>
        <taxon>Bacteria</taxon>
        <taxon>Pseudomonadati</taxon>
        <taxon>Pseudomonadota</taxon>
        <taxon>Alphaproteobacteria</taxon>
        <taxon>Rhodospirillales</taxon>
        <taxon>Azospirillaceae</taxon>
        <taxon>Niveispirillum</taxon>
    </lineage>
</organism>
<keyword evidence="1" id="KW-0732">Signal</keyword>
<evidence type="ECO:0000313" key="2">
    <source>
        <dbReference type="EMBL" id="OYQ31469.1"/>
    </source>
</evidence>
<evidence type="ECO:0000313" key="3">
    <source>
        <dbReference type="Proteomes" id="UP000216998"/>
    </source>
</evidence>
<sequence length="131" mass="13734">MFSMIRVSAGLGALAWIWAFAPLSVAQAATESAHEQCIAPAGYCDFTPGREGVHRIQLRLPAAQAEKLGELSISGQQCPLTRGKAEDGAVSLSCFAYLSGGMSYRVKVPAETAVTITRADPGNGEPVTLIP</sequence>
<evidence type="ECO:0000256" key="1">
    <source>
        <dbReference type="SAM" id="SignalP"/>
    </source>
</evidence>
<gene>
    <name evidence="2" type="ORF">CHU95_20170</name>
</gene>
<feature type="chain" id="PRO_5013282104" evidence="1">
    <location>
        <begin position="29"/>
        <end position="131"/>
    </location>
</feature>
<protein>
    <submittedName>
        <fullName evidence="2">Uncharacterized protein</fullName>
    </submittedName>
</protein>
<reference evidence="2 3" key="1">
    <citation type="submission" date="2017-07" db="EMBL/GenBank/DDBJ databases">
        <title>Niveispirillum cyanobacteriorum sp. nov., isolated from cyanobacterial aggregates in a eutrophic lake.</title>
        <authorList>
            <person name="Cai H."/>
        </authorList>
    </citation>
    <scope>NUCLEOTIDE SEQUENCE [LARGE SCALE GENOMIC DNA]</scope>
    <source>
        <strain evidence="3">TH1-14</strain>
    </source>
</reference>
<dbReference type="AlphaFoldDB" id="A0A255YQI1"/>
<dbReference type="EMBL" id="NOXU01000032">
    <property type="protein sequence ID" value="OYQ31469.1"/>
    <property type="molecule type" value="Genomic_DNA"/>
</dbReference>
<name>A0A255YQI1_9PROT</name>
<dbReference type="Proteomes" id="UP000216998">
    <property type="component" value="Unassembled WGS sequence"/>
</dbReference>
<comment type="caution">
    <text evidence="2">The sequence shown here is derived from an EMBL/GenBank/DDBJ whole genome shotgun (WGS) entry which is preliminary data.</text>
</comment>
<dbReference type="RefSeq" id="WP_094458149.1">
    <property type="nucleotide sequence ID" value="NZ_NOXU01000032.1"/>
</dbReference>